<dbReference type="GO" id="GO:0004326">
    <property type="term" value="F:tetrahydrofolylpolyglutamate synthase activity"/>
    <property type="evidence" value="ECO:0007669"/>
    <property type="project" value="InterPro"/>
</dbReference>
<feature type="binding site" evidence="12">
    <location>
        <begin position="113"/>
        <end position="119"/>
    </location>
    <ligand>
        <name>ATP</name>
        <dbReference type="ChEBI" id="CHEBI:30616"/>
    </ligand>
</feature>
<dbReference type="PANTHER" id="PTHR23135">
    <property type="entry name" value="MUR LIGASE FAMILY MEMBER"/>
    <property type="match status" value="1"/>
</dbReference>
<comment type="similarity">
    <text evidence="2 12">Belongs to the MurCDEF family. MurE subfamily.</text>
</comment>
<dbReference type="InterPro" id="IPR004101">
    <property type="entry name" value="Mur_ligase_C"/>
</dbReference>
<dbReference type="InterPro" id="IPR036615">
    <property type="entry name" value="Mur_ligase_C_dom_sf"/>
</dbReference>
<keyword evidence="4 12" id="KW-0436">Ligase</keyword>
<keyword evidence="11 12" id="KW-0961">Cell wall biogenesis/degradation</keyword>
<evidence type="ECO:0000256" key="11">
    <source>
        <dbReference type="ARBA" id="ARBA00023316"/>
    </source>
</evidence>
<organism evidence="17 18">
    <name type="scientific">Halobacillus alkaliphilus</name>
    <dbReference type="NCBI Taxonomy" id="396056"/>
    <lineage>
        <taxon>Bacteria</taxon>
        <taxon>Bacillati</taxon>
        <taxon>Bacillota</taxon>
        <taxon>Bacilli</taxon>
        <taxon>Bacillales</taxon>
        <taxon>Bacillaceae</taxon>
        <taxon>Halobacillus</taxon>
    </lineage>
</organism>
<evidence type="ECO:0000313" key="18">
    <source>
        <dbReference type="Proteomes" id="UP000198897"/>
    </source>
</evidence>
<comment type="function">
    <text evidence="12">Catalyzes the addition of an amino acid to the nucleotide precursor UDP-N-acetylmuramoyl-L-alanyl-D-glutamate (UMAG) in the biosynthesis of bacterial cell-wall peptidoglycan.</text>
</comment>
<dbReference type="SUPFAM" id="SSF53623">
    <property type="entry name" value="MurD-like peptide ligases, catalytic domain"/>
    <property type="match status" value="1"/>
</dbReference>
<feature type="binding site" evidence="12">
    <location>
        <position position="179"/>
    </location>
    <ligand>
        <name>UDP-N-acetyl-alpha-D-muramoyl-L-alanyl-D-glutamate</name>
        <dbReference type="ChEBI" id="CHEBI:83900"/>
    </ligand>
</feature>
<dbReference type="EMBL" id="FOOG01000020">
    <property type="protein sequence ID" value="SFG03736.1"/>
    <property type="molecule type" value="Genomic_DNA"/>
</dbReference>
<proteinExistence type="inferred from homology"/>
<evidence type="ECO:0000256" key="1">
    <source>
        <dbReference type="ARBA" id="ARBA00004752"/>
    </source>
</evidence>
<evidence type="ECO:0000256" key="6">
    <source>
        <dbReference type="ARBA" id="ARBA00022741"/>
    </source>
</evidence>
<evidence type="ECO:0000256" key="3">
    <source>
        <dbReference type="ARBA" id="ARBA00022490"/>
    </source>
</evidence>
<dbReference type="Gene3D" id="3.40.1190.10">
    <property type="entry name" value="Mur-like, catalytic domain"/>
    <property type="match status" value="1"/>
</dbReference>
<evidence type="ECO:0000256" key="5">
    <source>
        <dbReference type="ARBA" id="ARBA00022618"/>
    </source>
</evidence>
<feature type="modified residue" description="N6-carboxylysine" evidence="12">
    <location>
        <position position="219"/>
    </location>
</feature>
<evidence type="ECO:0000256" key="4">
    <source>
        <dbReference type="ARBA" id="ARBA00022598"/>
    </source>
</evidence>
<evidence type="ECO:0000256" key="9">
    <source>
        <dbReference type="ARBA" id="ARBA00022984"/>
    </source>
</evidence>
<dbReference type="Proteomes" id="UP000198897">
    <property type="component" value="Unassembled WGS sequence"/>
</dbReference>
<dbReference type="InterPro" id="IPR000713">
    <property type="entry name" value="Mur_ligase_N"/>
</dbReference>
<dbReference type="SUPFAM" id="SSF53244">
    <property type="entry name" value="MurD-like peptide ligases, peptide-binding domain"/>
    <property type="match status" value="1"/>
</dbReference>
<dbReference type="GO" id="GO:0000287">
    <property type="term" value="F:magnesium ion binding"/>
    <property type="evidence" value="ECO:0007669"/>
    <property type="project" value="UniProtKB-UniRule"/>
</dbReference>
<dbReference type="InterPro" id="IPR018109">
    <property type="entry name" value="Folylpolyglutamate_synth_CS"/>
</dbReference>
<gene>
    <name evidence="12" type="primary">murE</name>
    <name evidence="17" type="ORF">SAMN05216353_1201</name>
</gene>
<feature type="domain" description="Mur ligase N-terminal catalytic" evidence="14">
    <location>
        <begin position="28"/>
        <end position="99"/>
    </location>
</feature>
<dbReference type="Gene3D" id="3.90.190.20">
    <property type="entry name" value="Mur ligase, C-terminal domain"/>
    <property type="match status" value="1"/>
</dbReference>
<dbReference type="EC" id="6.3.2.-" evidence="12"/>
<dbReference type="GO" id="GO:0005524">
    <property type="term" value="F:ATP binding"/>
    <property type="evidence" value="ECO:0007669"/>
    <property type="project" value="UniProtKB-UniRule"/>
</dbReference>
<dbReference type="UniPathway" id="UPA00219"/>
<dbReference type="OrthoDB" id="9800958at2"/>
<reference evidence="18" key="1">
    <citation type="submission" date="2016-10" db="EMBL/GenBank/DDBJ databases">
        <authorList>
            <person name="Varghese N."/>
            <person name="Submissions S."/>
        </authorList>
    </citation>
    <scope>NUCLEOTIDE SEQUENCE [LARGE SCALE GENOMIC DNA]</scope>
    <source>
        <strain evidence="18">FP5</strain>
    </source>
</reference>
<comment type="PTM">
    <text evidence="12">Carboxylation is probably crucial for Mg(2+) binding and, consequently, for the gamma-phosphate positioning of ATP.</text>
</comment>
<evidence type="ECO:0000256" key="10">
    <source>
        <dbReference type="ARBA" id="ARBA00023306"/>
    </source>
</evidence>
<dbReference type="Gene3D" id="3.40.1390.10">
    <property type="entry name" value="MurE/MurF, N-terminal domain"/>
    <property type="match status" value="1"/>
</dbReference>
<evidence type="ECO:0000256" key="2">
    <source>
        <dbReference type="ARBA" id="ARBA00005898"/>
    </source>
</evidence>
<dbReference type="InterPro" id="IPR005761">
    <property type="entry name" value="UDP-N-AcMur-Glu-dNH2Pim_ligase"/>
</dbReference>
<dbReference type="PANTHER" id="PTHR23135:SF4">
    <property type="entry name" value="UDP-N-ACETYLMURAMOYL-L-ALANYL-D-GLUTAMATE--2,6-DIAMINOPIMELATE LIGASE MURE HOMOLOG, CHLOROPLASTIC"/>
    <property type="match status" value="1"/>
</dbReference>
<keyword evidence="10 12" id="KW-0131">Cell cycle</keyword>
<keyword evidence="9 12" id="KW-0573">Peptidoglycan synthesis</keyword>
<evidence type="ECO:0000313" key="17">
    <source>
        <dbReference type="EMBL" id="SFG03736.1"/>
    </source>
</evidence>
<dbReference type="InterPro" id="IPR035911">
    <property type="entry name" value="MurE/MurF_N"/>
</dbReference>
<keyword evidence="3 12" id="KW-0963">Cytoplasm</keyword>
<dbReference type="InterPro" id="IPR036565">
    <property type="entry name" value="Mur-like_cat_sf"/>
</dbReference>
<evidence type="ECO:0000256" key="7">
    <source>
        <dbReference type="ARBA" id="ARBA00022840"/>
    </source>
</evidence>
<dbReference type="Pfam" id="PF08245">
    <property type="entry name" value="Mur_ligase_M"/>
    <property type="match status" value="1"/>
</dbReference>
<comment type="subcellular location">
    <subcellularLocation>
        <location evidence="12 13">Cytoplasm</location>
    </subcellularLocation>
</comment>
<name>A0A1I2NQL4_9BACI</name>
<comment type="caution">
    <text evidence="12">Lacks conserved residue(s) required for the propagation of feature annotation.</text>
</comment>
<keyword evidence="18" id="KW-1185">Reference proteome</keyword>
<evidence type="ECO:0000259" key="14">
    <source>
        <dbReference type="Pfam" id="PF01225"/>
    </source>
</evidence>
<feature type="binding site" evidence="12">
    <location>
        <position position="185"/>
    </location>
    <ligand>
        <name>UDP-N-acetyl-alpha-D-muramoyl-L-alanyl-D-glutamate</name>
        <dbReference type="ChEBI" id="CHEBI:83900"/>
    </ligand>
</feature>
<dbReference type="NCBIfam" id="TIGR01085">
    <property type="entry name" value="murE"/>
    <property type="match status" value="1"/>
</dbReference>
<evidence type="ECO:0000259" key="15">
    <source>
        <dbReference type="Pfam" id="PF02875"/>
    </source>
</evidence>
<dbReference type="AlphaFoldDB" id="A0A1I2NQL4"/>
<keyword evidence="8 12" id="KW-0133">Cell shape</keyword>
<protein>
    <recommendedName>
        <fullName evidence="12">UDP-N-acetylmuramyl-tripeptide synthetase</fullName>
        <ecNumber evidence="12">6.3.2.-</ecNumber>
    </recommendedName>
    <alternativeName>
        <fullName evidence="12">UDP-MurNAc-tripeptide synthetase</fullName>
    </alternativeName>
</protein>
<dbReference type="HAMAP" id="MF_00208">
    <property type="entry name" value="MurE"/>
    <property type="match status" value="1"/>
</dbReference>
<evidence type="ECO:0000256" key="13">
    <source>
        <dbReference type="RuleBase" id="RU004135"/>
    </source>
</evidence>
<comment type="pathway">
    <text evidence="1 12 13">Cell wall biogenesis; peptidoglycan biosynthesis.</text>
</comment>
<feature type="binding site" evidence="12">
    <location>
        <position position="187"/>
    </location>
    <ligand>
        <name>UDP-N-acetyl-alpha-D-muramoyl-L-alanyl-D-glutamate</name>
        <dbReference type="ChEBI" id="CHEBI:83900"/>
    </ligand>
</feature>
<accession>A0A1I2NQL4</accession>
<comment type="cofactor">
    <cofactor evidence="12">
        <name>Mg(2+)</name>
        <dbReference type="ChEBI" id="CHEBI:18420"/>
    </cofactor>
</comment>
<sequence>MKLQELVYELESKSEVINKNVDETMQISGLADNTSQIEEGYLFIAIKGFLKDGHTYIDEAIQKGAAVIIGEADLQNPGVPYVQVKNARKALGIISSKYYDYPSRNKTLIGITGTNGKTTTSYLVKHILASLGHSCALFGSIHNIINGVDYPSQHTTPNSLEINRMLSESNDDVVVMEVTSHALTQYRVEGLAYDLALFTNLSHDHLDYHDSMEEYFEAKKMLFDLLKSDGKAVINTDDSWGQKLADILKEDGTSTYRIGEMSGSDFRIVESNFNPPRVKVQEKNEVTSIDSNMYGIHNMYNVTMAYAAAKVLGRKPAEILSSIQNFEGVKGRFQIITRHDVNFVIDYAHTPDAIFHCLSTARQGGAEKVIHVFGFRGDRDRTKRREMMAITSELSDHYILTFDDLNSVSKEDMEKELQHLQNEHGNEKGRIVTDRTKAIKQAMELAEAGDWVLITGKGNEAYQQRYDLPAESDEDMVKSLSYQP</sequence>
<feature type="domain" description="Mur ligase central" evidence="16">
    <location>
        <begin position="111"/>
        <end position="309"/>
    </location>
</feature>
<dbReference type="GO" id="GO:0009252">
    <property type="term" value="P:peptidoglycan biosynthetic process"/>
    <property type="evidence" value="ECO:0007669"/>
    <property type="project" value="UniProtKB-UniRule"/>
</dbReference>
<keyword evidence="5 12" id="KW-0132">Cell division</keyword>
<evidence type="ECO:0000259" key="16">
    <source>
        <dbReference type="Pfam" id="PF08245"/>
    </source>
</evidence>
<keyword evidence="7 12" id="KW-0067">ATP-binding</keyword>
<evidence type="ECO:0000256" key="8">
    <source>
        <dbReference type="ARBA" id="ARBA00022960"/>
    </source>
</evidence>
<keyword evidence="6 12" id="KW-0547">Nucleotide-binding</keyword>
<evidence type="ECO:0000256" key="12">
    <source>
        <dbReference type="HAMAP-Rule" id="MF_00208"/>
    </source>
</evidence>
<dbReference type="RefSeq" id="WP_089752198.1">
    <property type="nucleotide sequence ID" value="NZ_FOOG01000020.1"/>
</dbReference>
<dbReference type="Pfam" id="PF01225">
    <property type="entry name" value="Mur_ligase"/>
    <property type="match status" value="1"/>
</dbReference>
<dbReference type="GO" id="GO:0005737">
    <property type="term" value="C:cytoplasm"/>
    <property type="evidence" value="ECO:0007669"/>
    <property type="project" value="UniProtKB-SubCell"/>
</dbReference>
<dbReference type="NCBIfam" id="NF001126">
    <property type="entry name" value="PRK00139.1-4"/>
    <property type="match status" value="1"/>
</dbReference>
<keyword evidence="12" id="KW-0460">Magnesium</keyword>
<dbReference type="GO" id="GO:0051301">
    <property type="term" value="P:cell division"/>
    <property type="evidence" value="ECO:0007669"/>
    <property type="project" value="UniProtKB-KW"/>
</dbReference>
<dbReference type="GO" id="GO:0008360">
    <property type="term" value="P:regulation of cell shape"/>
    <property type="evidence" value="ECO:0007669"/>
    <property type="project" value="UniProtKB-KW"/>
</dbReference>
<feature type="domain" description="Mur ligase C-terminal" evidence="15">
    <location>
        <begin position="331"/>
        <end position="458"/>
    </location>
</feature>
<feature type="binding site" evidence="12">
    <location>
        <position position="34"/>
    </location>
    <ligand>
        <name>UDP-N-acetyl-alpha-D-muramoyl-L-alanyl-D-glutamate</name>
        <dbReference type="ChEBI" id="CHEBI:83900"/>
    </ligand>
</feature>
<dbReference type="PROSITE" id="PS01011">
    <property type="entry name" value="FOLYLPOLYGLU_SYNT_1"/>
    <property type="match status" value="1"/>
</dbReference>
<dbReference type="SUPFAM" id="SSF63418">
    <property type="entry name" value="MurE/MurF N-terminal domain"/>
    <property type="match status" value="1"/>
</dbReference>
<dbReference type="InterPro" id="IPR013221">
    <property type="entry name" value="Mur_ligase_cen"/>
</dbReference>
<feature type="binding site" evidence="12">
    <location>
        <begin position="155"/>
        <end position="156"/>
    </location>
    <ligand>
        <name>UDP-N-acetyl-alpha-D-muramoyl-L-alanyl-D-glutamate</name>
        <dbReference type="ChEBI" id="CHEBI:83900"/>
    </ligand>
</feature>
<dbReference type="GO" id="GO:0071555">
    <property type="term" value="P:cell wall organization"/>
    <property type="evidence" value="ECO:0007669"/>
    <property type="project" value="UniProtKB-KW"/>
</dbReference>
<dbReference type="Pfam" id="PF02875">
    <property type="entry name" value="Mur_ligase_C"/>
    <property type="match status" value="1"/>
</dbReference>